<evidence type="ECO:0000259" key="5">
    <source>
        <dbReference type="Pfam" id="PF13407"/>
    </source>
</evidence>
<dbReference type="PANTHER" id="PTHR30036:SF1">
    <property type="entry name" value="D-XYLOSE-BINDING PERIPLASMIC PROTEIN"/>
    <property type="match status" value="1"/>
</dbReference>
<reference evidence="6" key="1">
    <citation type="submission" date="2016-03" db="EMBL/GenBank/DDBJ databases">
        <title>Microsymbionts genomes from the relict species Vavilovia formosa.</title>
        <authorList>
            <person name="Chirak E."/>
            <person name="Kimeklis A."/>
            <person name="Kopat V."/>
            <person name="Andronov E."/>
        </authorList>
    </citation>
    <scope>NUCLEOTIDE SEQUENCE [LARGE SCALE GENOMIC DNA]</scope>
    <source>
        <strain evidence="6">Vaf12</strain>
    </source>
</reference>
<evidence type="ECO:0000256" key="1">
    <source>
        <dbReference type="ARBA" id="ARBA00004418"/>
    </source>
</evidence>
<dbReference type="InterPro" id="IPR050555">
    <property type="entry name" value="Bact_Solute-Bind_Prot2"/>
</dbReference>
<comment type="subcellular location">
    <subcellularLocation>
        <location evidence="1">Periplasm</location>
    </subcellularLocation>
</comment>
<dbReference type="Gene3D" id="3.40.50.2300">
    <property type="match status" value="2"/>
</dbReference>
<comment type="similarity">
    <text evidence="2">Belongs to the bacterial solute-binding protein 2 family.</text>
</comment>
<dbReference type="SUPFAM" id="SSF53822">
    <property type="entry name" value="Periplasmic binding protein-like I"/>
    <property type="match status" value="1"/>
</dbReference>
<dbReference type="Pfam" id="PF13407">
    <property type="entry name" value="Peripla_BP_4"/>
    <property type="match status" value="1"/>
</dbReference>
<organism evidence="6">
    <name type="scientific">Rhizobium leguminosarum</name>
    <dbReference type="NCBI Taxonomy" id="384"/>
    <lineage>
        <taxon>Bacteria</taxon>
        <taxon>Pseudomonadati</taxon>
        <taxon>Pseudomonadota</taxon>
        <taxon>Alphaproteobacteria</taxon>
        <taxon>Hyphomicrobiales</taxon>
        <taxon>Rhizobiaceae</taxon>
        <taxon>Rhizobium/Agrobacterium group</taxon>
        <taxon>Rhizobium</taxon>
    </lineage>
</organism>
<sequence length="357" mass="38127">MKKTLVGSLLCAAAFFGTFPVQAAEPSGAVYLLVPNVTTNRWAKFDIPHMTEAMKKYAPGVELKVLNANDDMQQQVSQAESALASGALGIILVSVDPPRAASILAKADADGVPVVTYAHDPGPGPVAYHVSVPFKDIGEAQGKYLSEHLPEHRPVRLAYMLGDPKFAFYSEQMKGFDKYMKPLIDNKTVEIVCQADALLYLAANAQKNMEQCLTKTSNEVDGAIVMNDDTGGGVVAALSAQDLVGKVKLFGGYDATLEGIQRVLLGWQAADMAPPYQGMADAAVQLIVSKIKGDKAPEGLVNGTWSNNFTEGGVPSRLEPNVFITSDNVQQTVIDAKLFTKEELCAGIGKDAAFCKN</sequence>
<dbReference type="GO" id="GO:0030246">
    <property type="term" value="F:carbohydrate binding"/>
    <property type="evidence" value="ECO:0007669"/>
    <property type="project" value="TreeGrafter"/>
</dbReference>
<proteinExistence type="inferred from homology"/>
<dbReference type="AlphaFoldDB" id="A0A154IMG7"/>
<dbReference type="PANTHER" id="PTHR30036">
    <property type="entry name" value="D-XYLOSE-BINDING PERIPLASMIC PROTEIN"/>
    <property type="match status" value="1"/>
</dbReference>
<keyword evidence="3 4" id="KW-0732">Signal</keyword>
<dbReference type="InterPro" id="IPR025997">
    <property type="entry name" value="SBP_2_dom"/>
</dbReference>
<evidence type="ECO:0000256" key="4">
    <source>
        <dbReference type="SAM" id="SignalP"/>
    </source>
</evidence>
<feature type="signal peptide" evidence="4">
    <location>
        <begin position="1"/>
        <end position="23"/>
    </location>
</feature>
<protein>
    <recommendedName>
        <fullName evidence="5">Periplasmic binding protein domain-containing protein</fullName>
    </recommendedName>
</protein>
<feature type="chain" id="PRO_5007596318" description="Periplasmic binding protein domain-containing protein" evidence="4">
    <location>
        <begin position="24"/>
        <end position="357"/>
    </location>
</feature>
<name>A0A154IMG7_RHILE</name>
<gene>
    <name evidence="6" type="ORF">A4A59_12130</name>
</gene>
<dbReference type="GO" id="GO:0030288">
    <property type="term" value="C:outer membrane-bounded periplasmic space"/>
    <property type="evidence" value="ECO:0007669"/>
    <property type="project" value="TreeGrafter"/>
</dbReference>
<accession>A0A154IMG7</accession>
<dbReference type="RefSeq" id="WP_062940817.1">
    <property type="nucleotide sequence ID" value="NZ_CP171845.1"/>
</dbReference>
<feature type="domain" description="Periplasmic binding protein" evidence="5">
    <location>
        <begin position="33"/>
        <end position="295"/>
    </location>
</feature>
<dbReference type="EMBL" id="LVYU01000078">
    <property type="protein sequence ID" value="KZB01781.1"/>
    <property type="molecule type" value="Genomic_DNA"/>
</dbReference>
<dbReference type="InterPro" id="IPR028082">
    <property type="entry name" value="Peripla_BP_I"/>
</dbReference>
<comment type="caution">
    <text evidence="6">The sequence shown here is derived from an EMBL/GenBank/DDBJ whole genome shotgun (WGS) entry which is preliminary data.</text>
</comment>
<evidence type="ECO:0000313" key="6">
    <source>
        <dbReference type="EMBL" id="KZB01781.1"/>
    </source>
</evidence>
<evidence type="ECO:0000256" key="2">
    <source>
        <dbReference type="ARBA" id="ARBA00007639"/>
    </source>
</evidence>
<evidence type="ECO:0000256" key="3">
    <source>
        <dbReference type="ARBA" id="ARBA00022729"/>
    </source>
</evidence>